<accession>A0A9X7J090</accession>
<evidence type="ECO:0000313" key="2">
    <source>
        <dbReference type="Proteomes" id="UP000239430"/>
    </source>
</evidence>
<proteinExistence type="predicted"/>
<keyword evidence="2" id="KW-1185">Reference proteome</keyword>
<name>A0A9X7J090_9FIRM</name>
<dbReference type="AlphaFoldDB" id="A0A9X7J090"/>
<reference evidence="1 2" key="1">
    <citation type="submission" date="2018-03" db="EMBL/GenBank/DDBJ databases">
        <title>Genome sequence of Moorella stamsii DSM 26217.</title>
        <authorList>
            <person name="Poehlein A."/>
            <person name="Daniel R."/>
        </authorList>
    </citation>
    <scope>NUCLEOTIDE SEQUENCE [LARGE SCALE GENOMIC DNA]</scope>
    <source>
        <strain evidence="2">DSM 26217</strain>
    </source>
</reference>
<sequence length="67" mass="7510">MLIAGTEDARGYQQWREAGRQVKRGAKAFAELKKLGITVREAIWRARSKEEKGIDDALVAGIKIRVV</sequence>
<comment type="caution">
    <text evidence="1">The sequence shown here is derived from an EMBL/GenBank/DDBJ whole genome shotgun (WGS) entry which is preliminary data.</text>
</comment>
<gene>
    <name evidence="1" type="ORF">MOST_30950</name>
</gene>
<dbReference type="Proteomes" id="UP000239430">
    <property type="component" value="Unassembled WGS sequence"/>
</dbReference>
<protein>
    <submittedName>
        <fullName evidence="1">Uncharacterized protein</fullName>
    </submittedName>
</protein>
<evidence type="ECO:0000313" key="1">
    <source>
        <dbReference type="EMBL" id="PRR69215.1"/>
    </source>
</evidence>
<dbReference type="EMBL" id="PVXL01000076">
    <property type="protein sequence ID" value="PRR69215.1"/>
    <property type="molecule type" value="Genomic_DNA"/>
</dbReference>
<organism evidence="1 2">
    <name type="scientific">Neomoorella stamsii</name>
    <dbReference type="NCBI Taxonomy" id="1266720"/>
    <lineage>
        <taxon>Bacteria</taxon>
        <taxon>Bacillati</taxon>
        <taxon>Bacillota</taxon>
        <taxon>Clostridia</taxon>
        <taxon>Neomoorellales</taxon>
        <taxon>Neomoorellaceae</taxon>
        <taxon>Neomoorella</taxon>
    </lineage>
</organism>